<organism evidence="6 7">
    <name type="scientific">Thermodesulfitimonas autotrophica</name>
    <dbReference type="NCBI Taxonomy" id="1894989"/>
    <lineage>
        <taxon>Bacteria</taxon>
        <taxon>Bacillati</taxon>
        <taxon>Bacillota</taxon>
        <taxon>Clostridia</taxon>
        <taxon>Thermoanaerobacterales</taxon>
        <taxon>Thermoanaerobacteraceae</taxon>
        <taxon>Thermodesulfitimonas</taxon>
    </lineage>
</organism>
<dbReference type="EMBL" id="RKRE01000002">
    <property type="protein sequence ID" value="RPF46903.1"/>
    <property type="molecule type" value="Genomic_DNA"/>
</dbReference>
<evidence type="ECO:0000259" key="5">
    <source>
        <dbReference type="Pfam" id="PF17384"/>
    </source>
</evidence>
<dbReference type="Proteomes" id="UP000282654">
    <property type="component" value="Unassembled WGS sequence"/>
</dbReference>
<dbReference type="SUPFAM" id="SSF74942">
    <property type="entry name" value="YhbC-like, C-terminal domain"/>
    <property type="match status" value="1"/>
</dbReference>
<sequence>MQVKHRIADRVQAVAGPLAAALGLEIVDVEYRKEGGRWVLRVFIDKADGVGLDDCEALSERLGQELDRQDIIPHAYALEVSSPGIERPLKKPADFLRFTGHEARILTATPFEGRRKFTGRIIAAGEEKVRLLVEGAELEIPYTAIQKANLVFHWQ</sequence>
<dbReference type="InterPro" id="IPR028989">
    <property type="entry name" value="RimP_N"/>
</dbReference>
<dbReference type="GO" id="GO:0000028">
    <property type="term" value="P:ribosomal small subunit assembly"/>
    <property type="evidence" value="ECO:0007669"/>
    <property type="project" value="TreeGrafter"/>
</dbReference>
<dbReference type="RefSeq" id="WP_211328106.1">
    <property type="nucleotide sequence ID" value="NZ_RKRE01000002.1"/>
</dbReference>
<evidence type="ECO:0000259" key="4">
    <source>
        <dbReference type="Pfam" id="PF02576"/>
    </source>
</evidence>
<dbReference type="Gene3D" id="2.30.30.180">
    <property type="entry name" value="Ribosome maturation factor RimP, C-terminal domain"/>
    <property type="match status" value="1"/>
</dbReference>
<dbReference type="GO" id="GO:0005829">
    <property type="term" value="C:cytosol"/>
    <property type="evidence" value="ECO:0007669"/>
    <property type="project" value="TreeGrafter"/>
</dbReference>
<dbReference type="Gene3D" id="3.30.300.70">
    <property type="entry name" value="RimP-like superfamily, N-terminal"/>
    <property type="match status" value="1"/>
</dbReference>
<dbReference type="InterPro" id="IPR035956">
    <property type="entry name" value="RimP_N_sf"/>
</dbReference>
<dbReference type="PANTHER" id="PTHR33867:SF1">
    <property type="entry name" value="RIBOSOME MATURATION FACTOR RIMP"/>
    <property type="match status" value="1"/>
</dbReference>
<comment type="function">
    <text evidence="3">Required for maturation of 30S ribosomal subunits.</text>
</comment>
<comment type="subcellular location">
    <subcellularLocation>
        <location evidence="3">Cytoplasm</location>
    </subcellularLocation>
</comment>
<dbReference type="Pfam" id="PF02576">
    <property type="entry name" value="RimP_N"/>
    <property type="match status" value="1"/>
</dbReference>
<dbReference type="PANTHER" id="PTHR33867">
    <property type="entry name" value="RIBOSOME MATURATION FACTOR RIMP"/>
    <property type="match status" value="1"/>
</dbReference>
<evidence type="ECO:0000256" key="1">
    <source>
        <dbReference type="ARBA" id="ARBA00022490"/>
    </source>
</evidence>
<proteinExistence type="inferred from homology"/>
<dbReference type="InterPro" id="IPR003728">
    <property type="entry name" value="Ribosome_maturation_RimP"/>
</dbReference>
<comment type="similarity">
    <text evidence="3">Belongs to the RimP family.</text>
</comment>
<protein>
    <recommendedName>
        <fullName evidence="3">Ribosome maturation factor RimP</fullName>
    </recommendedName>
</protein>
<feature type="domain" description="Ribosome maturation factor RimP C-terminal" evidence="5">
    <location>
        <begin position="89"/>
        <end position="154"/>
    </location>
</feature>
<evidence type="ECO:0000313" key="7">
    <source>
        <dbReference type="Proteomes" id="UP000282654"/>
    </source>
</evidence>
<dbReference type="Pfam" id="PF17384">
    <property type="entry name" value="DUF150_C"/>
    <property type="match status" value="1"/>
</dbReference>
<evidence type="ECO:0000256" key="2">
    <source>
        <dbReference type="ARBA" id="ARBA00022517"/>
    </source>
</evidence>
<dbReference type="HAMAP" id="MF_01077">
    <property type="entry name" value="RimP"/>
    <property type="match status" value="1"/>
</dbReference>
<reference evidence="6 7" key="1">
    <citation type="submission" date="2018-11" db="EMBL/GenBank/DDBJ databases">
        <title>Genomic Encyclopedia of Type Strains, Phase IV (KMG-IV): sequencing the most valuable type-strain genomes for metagenomic binning, comparative biology and taxonomic classification.</title>
        <authorList>
            <person name="Goeker M."/>
        </authorList>
    </citation>
    <scope>NUCLEOTIDE SEQUENCE [LARGE SCALE GENOMIC DNA]</scope>
    <source>
        <strain evidence="6 7">DSM 102936</strain>
    </source>
</reference>
<keyword evidence="2 3" id="KW-0690">Ribosome biogenesis</keyword>
<accession>A0A3N5APM0</accession>
<dbReference type="CDD" id="cd01734">
    <property type="entry name" value="YlxS_C"/>
    <property type="match status" value="1"/>
</dbReference>
<keyword evidence="1 3" id="KW-0963">Cytoplasm</keyword>
<dbReference type="SUPFAM" id="SSF75420">
    <property type="entry name" value="YhbC-like, N-terminal domain"/>
    <property type="match status" value="1"/>
</dbReference>
<dbReference type="InterPro" id="IPR028998">
    <property type="entry name" value="RimP_C"/>
</dbReference>
<gene>
    <name evidence="3" type="primary">rimP</name>
    <name evidence="6" type="ORF">EDD75_1164</name>
</gene>
<dbReference type="AlphaFoldDB" id="A0A3N5APM0"/>
<dbReference type="InterPro" id="IPR036847">
    <property type="entry name" value="RimP_C_sf"/>
</dbReference>
<keyword evidence="7" id="KW-1185">Reference proteome</keyword>
<comment type="caution">
    <text evidence="6">The sequence shown here is derived from an EMBL/GenBank/DDBJ whole genome shotgun (WGS) entry which is preliminary data.</text>
</comment>
<dbReference type="GO" id="GO:0006412">
    <property type="term" value="P:translation"/>
    <property type="evidence" value="ECO:0007669"/>
    <property type="project" value="TreeGrafter"/>
</dbReference>
<feature type="domain" description="Ribosome maturation factor RimP N-terminal" evidence="4">
    <location>
        <begin position="16"/>
        <end position="86"/>
    </location>
</feature>
<dbReference type="FunFam" id="3.30.300.70:FF:000001">
    <property type="entry name" value="Ribosome maturation factor RimP"/>
    <property type="match status" value="1"/>
</dbReference>
<name>A0A3N5APM0_9THEO</name>
<evidence type="ECO:0000256" key="3">
    <source>
        <dbReference type="HAMAP-Rule" id="MF_01077"/>
    </source>
</evidence>
<evidence type="ECO:0000313" key="6">
    <source>
        <dbReference type="EMBL" id="RPF46903.1"/>
    </source>
</evidence>